<evidence type="ECO:0008006" key="4">
    <source>
        <dbReference type="Google" id="ProtNLM"/>
    </source>
</evidence>
<feature type="non-terminal residue" evidence="3">
    <location>
        <position position="1"/>
    </location>
</feature>
<dbReference type="SUPFAM" id="SSF51735">
    <property type="entry name" value="NAD(P)-binding Rossmann-fold domains"/>
    <property type="match status" value="1"/>
</dbReference>
<evidence type="ECO:0000313" key="3">
    <source>
        <dbReference type="EMBL" id="GAG53615.1"/>
    </source>
</evidence>
<dbReference type="SUPFAM" id="SSF69075">
    <property type="entry name" value="Glutamyl tRNA-reductase dimerization domain"/>
    <property type="match status" value="1"/>
</dbReference>
<evidence type="ECO:0000259" key="2">
    <source>
        <dbReference type="Pfam" id="PF01488"/>
    </source>
</evidence>
<organism evidence="3">
    <name type="scientific">marine sediment metagenome</name>
    <dbReference type="NCBI Taxonomy" id="412755"/>
    <lineage>
        <taxon>unclassified sequences</taxon>
        <taxon>metagenomes</taxon>
        <taxon>ecological metagenomes</taxon>
    </lineage>
</organism>
<sequence>GAIKKNDAIAIVGVNENTKIIAEKLYHSGFTNLNFLNRTLYKAEELAEKYNGTAFTLDKIEEPLAKSKCLFSCTGSPEFIITSDLINKIYNKTNCPELIIDMAIPRDVEAKGISEDIKIINLEGLKIYLEKQRTRTELELSSAEKIIEDEANIFEVWTQAQKDDVFAPFAEKIELMRQQLLDETNAQLSENEFQLLDKFSRSLIHRLKASVNQALRTNGNQKKAS</sequence>
<gene>
    <name evidence="3" type="ORF">S01H4_18714</name>
</gene>
<accession>X0YCL4</accession>
<proteinExistence type="predicted"/>
<dbReference type="GO" id="GO:0008883">
    <property type="term" value="F:glutamyl-tRNA reductase activity"/>
    <property type="evidence" value="ECO:0007669"/>
    <property type="project" value="InterPro"/>
</dbReference>
<dbReference type="InterPro" id="IPR015896">
    <property type="entry name" value="4pyrrol_synth_GluRdtase_dimer"/>
</dbReference>
<reference evidence="3" key="1">
    <citation type="journal article" date="2014" name="Front. Microbiol.">
        <title>High frequency of phylogenetically diverse reductive dehalogenase-homologous genes in deep subseafloor sedimentary metagenomes.</title>
        <authorList>
            <person name="Kawai M."/>
            <person name="Futagami T."/>
            <person name="Toyoda A."/>
            <person name="Takaki Y."/>
            <person name="Nishi S."/>
            <person name="Hori S."/>
            <person name="Arai W."/>
            <person name="Tsubouchi T."/>
            <person name="Morono Y."/>
            <person name="Uchiyama I."/>
            <person name="Ito T."/>
            <person name="Fujiyama A."/>
            <person name="Inagaki F."/>
            <person name="Takami H."/>
        </authorList>
    </citation>
    <scope>NUCLEOTIDE SEQUENCE</scope>
    <source>
        <strain evidence="3">Expedition CK06-06</strain>
    </source>
</reference>
<dbReference type="InterPro" id="IPR036453">
    <property type="entry name" value="GluRdtase_dimer_dom_sf"/>
</dbReference>
<comment type="caution">
    <text evidence="3">The sequence shown here is derived from an EMBL/GenBank/DDBJ whole genome shotgun (WGS) entry which is preliminary data.</text>
</comment>
<dbReference type="PANTHER" id="PTHR43013:SF1">
    <property type="entry name" value="GLUTAMYL-TRNA REDUCTASE"/>
    <property type="match status" value="1"/>
</dbReference>
<dbReference type="Gene3D" id="3.40.50.720">
    <property type="entry name" value="NAD(P)-binding Rossmann-like Domain"/>
    <property type="match status" value="1"/>
</dbReference>
<dbReference type="InterPro" id="IPR036291">
    <property type="entry name" value="NAD(P)-bd_dom_sf"/>
</dbReference>
<evidence type="ECO:0000259" key="1">
    <source>
        <dbReference type="Pfam" id="PF00745"/>
    </source>
</evidence>
<dbReference type="PANTHER" id="PTHR43013">
    <property type="entry name" value="GLUTAMYL-TRNA REDUCTASE"/>
    <property type="match status" value="1"/>
</dbReference>
<name>X0YCL4_9ZZZZ</name>
<dbReference type="EMBL" id="BART01008303">
    <property type="protein sequence ID" value="GAG53615.1"/>
    <property type="molecule type" value="Genomic_DNA"/>
</dbReference>
<dbReference type="GO" id="GO:0019353">
    <property type="term" value="P:protoporphyrinogen IX biosynthetic process from glutamate"/>
    <property type="evidence" value="ECO:0007669"/>
    <property type="project" value="TreeGrafter"/>
</dbReference>
<dbReference type="Pfam" id="PF00745">
    <property type="entry name" value="GlutR_dimer"/>
    <property type="match status" value="1"/>
</dbReference>
<dbReference type="InterPro" id="IPR006151">
    <property type="entry name" value="Shikm_DH/Glu-tRNA_Rdtase"/>
</dbReference>
<protein>
    <recommendedName>
        <fullName evidence="4">Glutamyl-tRNA reductase</fullName>
    </recommendedName>
</protein>
<dbReference type="Pfam" id="PF01488">
    <property type="entry name" value="Shikimate_DH"/>
    <property type="match status" value="1"/>
</dbReference>
<feature type="domain" description="Quinate/shikimate 5-dehydrogenase/glutamyl-tRNA reductase" evidence="2">
    <location>
        <begin position="6"/>
        <end position="126"/>
    </location>
</feature>
<dbReference type="AlphaFoldDB" id="X0YCL4"/>
<dbReference type="GO" id="GO:0050661">
    <property type="term" value="F:NADP binding"/>
    <property type="evidence" value="ECO:0007669"/>
    <property type="project" value="InterPro"/>
</dbReference>
<feature type="domain" description="Tetrapyrrole biosynthesis glutamyl-tRNA reductase dimerisation" evidence="1">
    <location>
        <begin position="143"/>
        <end position="221"/>
    </location>
</feature>